<evidence type="ECO:0000256" key="5">
    <source>
        <dbReference type="ARBA" id="ARBA00022927"/>
    </source>
</evidence>
<feature type="compositionally biased region" description="Low complexity" evidence="9">
    <location>
        <begin position="451"/>
        <end position="463"/>
    </location>
</feature>
<comment type="subcellular location">
    <subcellularLocation>
        <location evidence="1">Golgi apparatus membrane</location>
        <topology evidence="1">Peripheral membrane protein</topology>
    </subcellularLocation>
</comment>
<protein>
    <recommendedName>
        <fullName evidence="3">Conserved oligomeric Golgi complex subunit 3</fullName>
    </recommendedName>
    <alternativeName>
        <fullName evidence="8">Component of oligomeric Golgi complex 3</fullName>
    </alternativeName>
</protein>
<keyword evidence="4" id="KW-0813">Transport</keyword>
<evidence type="ECO:0000259" key="10">
    <source>
        <dbReference type="Pfam" id="PF04136"/>
    </source>
</evidence>
<evidence type="ECO:0000259" key="11">
    <source>
        <dbReference type="Pfam" id="PF20671"/>
    </source>
</evidence>
<keyword evidence="7" id="KW-0472">Membrane</keyword>
<feature type="region of interest" description="Disordered" evidence="9">
    <location>
        <begin position="753"/>
        <end position="780"/>
    </location>
</feature>
<keyword evidence="6" id="KW-0333">Golgi apparatus</keyword>
<dbReference type="GO" id="GO:0005801">
    <property type="term" value="C:cis-Golgi network"/>
    <property type="evidence" value="ECO:0007669"/>
    <property type="project" value="InterPro"/>
</dbReference>
<dbReference type="OrthoDB" id="296793at2759"/>
<comment type="similarity">
    <text evidence="2">Belongs to the COG3 family.</text>
</comment>
<dbReference type="GO" id="GO:0006891">
    <property type="term" value="P:intra-Golgi vesicle-mediated transport"/>
    <property type="evidence" value="ECO:0007669"/>
    <property type="project" value="TreeGrafter"/>
</dbReference>
<feature type="region of interest" description="Disordered" evidence="9">
    <location>
        <begin position="451"/>
        <end position="491"/>
    </location>
</feature>
<dbReference type="AlphaFoldDB" id="A0A9P5X9I5"/>
<feature type="domain" description="Conserved oligomeric Golgi complex subunit 3 N-terminal" evidence="10">
    <location>
        <begin position="140"/>
        <end position="283"/>
    </location>
</feature>
<evidence type="ECO:0000256" key="6">
    <source>
        <dbReference type="ARBA" id="ARBA00023034"/>
    </source>
</evidence>
<dbReference type="GO" id="GO:0000139">
    <property type="term" value="C:Golgi membrane"/>
    <property type="evidence" value="ECO:0007669"/>
    <property type="project" value="UniProtKB-SubCell"/>
</dbReference>
<dbReference type="Proteomes" id="UP000807342">
    <property type="component" value="Unassembled WGS sequence"/>
</dbReference>
<name>A0A9P5X9I5_9AGAR</name>
<evidence type="ECO:0000313" key="13">
    <source>
        <dbReference type="Proteomes" id="UP000807342"/>
    </source>
</evidence>
<dbReference type="InterPro" id="IPR048320">
    <property type="entry name" value="COG3_N"/>
</dbReference>
<reference evidence="12" key="1">
    <citation type="submission" date="2020-11" db="EMBL/GenBank/DDBJ databases">
        <authorList>
            <consortium name="DOE Joint Genome Institute"/>
            <person name="Ahrendt S."/>
            <person name="Riley R."/>
            <person name="Andreopoulos W."/>
            <person name="Labutti K."/>
            <person name="Pangilinan J."/>
            <person name="Ruiz-Duenas F.J."/>
            <person name="Barrasa J.M."/>
            <person name="Sanchez-Garcia M."/>
            <person name="Camarero S."/>
            <person name="Miyauchi S."/>
            <person name="Serrano A."/>
            <person name="Linde D."/>
            <person name="Babiker R."/>
            <person name="Drula E."/>
            <person name="Ayuso-Fernandez I."/>
            <person name="Pacheco R."/>
            <person name="Padilla G."/>
            <person name="Ferreira P."/>
            <person name="Barriuso J."/>
            <person name="Kellner H."/>
            <person name="Castanera R."/>
            <person name="Alfaro M."/>
            <person name="Ramirez L."/>
            <person name="Pisabarro A.G."/>
            <person name="Kuo A."/>
            <person name="Tritt A."/>
            <person name="Lipzen A."/>
            <person name="He G."/>
            <person name="Yan M."/>
            <person name="Ng V."/>
            <person name="Cullen D."/>
            <person name="Martin F."/>
            <person name="Rosso M.-N."/>
            <person name="Henrissat B."/>
            <person name="Hibbett D."/>
            <person name="Martinez A.T."/>
            <person name="Grigoriev I.V."/>
        </authorList>
    </citation>
    <scope>NUCLEOTIDE SEQUENCE</scope>
    <source>
        <strain evidence="12">MF-IS2</strain>
    </source>
</reference>
<evidence type="ECO:0000256" key="2">
    <source>
        <dbReference type="ARBA" id="ARBA00009936"/>
    </source>
</evidence>
<organism evidence="12 13">
    <name type="scientific">Macrolepiota fuliginosa MF-IS2</name>
    <dbReference type="NCBI Taxonomy" id="1400762"/>
    <lineage>
        <taxon>Eukaryota</taxon>
        <taxon>Fungi</taxon>
        <taxon>Dikarya</taxon>
        <taxon>Basidiomycota</taxon>
        <taxon>Agaricomycotina</taxon>
        <taxon>Agaricomycetes</taxon>
        <taxon>Agaricomycetidae</taxon>
        <taxon>Agaricales</taxon>
        <taxon>Agaricineae</taxon>
        <taxon>Agaricaceae</taxon>
        <taxon>Macrolepiota</taxon>
    </lineage>
</organism>
<dbReference type="EMBL" id="MU151280">
    <property type="protein sequence ID" value="KAF9445796.1"/>
    <property type="molecule type" value="Genomic_DNA"/>
</dbReference>
<accession>A0A9P5X9I5</accession>
<sequence>MASSRPSQPRRPPAITPAPKTISVEEWEAKAPLGDLELRSINALKAANEKIPLPLRFTTQEDEGPSHSRPGTPLAHARLPVSTPLGSSRPGTPSNVTSRTSQVHALHPKSPVQSPEQFYDWFTLIDRSVAHSQEAHFRAHVASLMEHLEVCEGLIKRIGEVDNMLGEMYEEWWRVEENGRVVKEGCERVVEERDRLLEATANIGEHLEYFQELEKATRMLNHPGESLIFEAEFLYMVERVDVCISFLKAHRHYREAEVYLLRFQQCMTRAMTLIKMSFVGSLRALTADISRRLSEKDVSQTAQHHLLYTRFLSVAPKIHPLLRELERRAAVYPEDLSSLLSECYNAYFSARRSLLAGWIQEEIKALDVVRGELVELTRAGCSFLKQLCTDEFNLYRAFFSTAEEELYQYLEKLCDVLYDDLRPRILHEPRLTALCEVCTVLQALMVLDSSTFTTSPTSSPADSDASDDDDVLTVDLDSGQQQREKGKSKGRLHTSRLLQMVLQDAQTRLFFKAQAMIQSDVRYYVPKPEDLKWPELLIGAYKSKSGGKTQFDISEKASVSQVALGGLPKGSLLRERESWYPTVRKMVWVLEQLRDFVQPAIFEDIAQEAIQLCHQSLITASENIKAHKGSAGMLDGELFLLRHLLILKEVIVDFELGGGGSGIAGSSTDMGLIGGGVTDTLANLLSRTSGLLTLPEGLFGSLGVGVHGERGDLQYNIDQALRKTCENIIFECTNIVCRVISPWLSSSTVSTMASSLNPATTSPPAPGPSTSAGSRPSPKQVDALFRESCTRDLHNVLAKMKLYLDSEDAGVGVVGGGTVGVLVHHVRERIMEGYREFLDAVESENVRDEGQAEGGDGDGLMGVIKLGEVLSRVIDGVDTGRQSVE</sequence>
<feature type="region of interest" description="Disordered" evidence="9">
    <location>
        <begin position="1"/>
        <end position="23"/>
    </location>
</feature>
<feature type="compositionally biased region" description="Polar residues" evidence="9">
    <location>
        <begin position="84"/>
        <end position="103"/>
    </location>
</feature>
<dbReference type="InterPro" id="IPR048685">
    <property type="entry name" value="COG3_C"/>
</dbReference>
<dbReference type="GO" id="GO:0017119">
    <property type="term" value="C:Golgi transport complex"/>
    <property type="evidence" value="ECO:0007669"/>
    <property type="project" value="TreeGrafter"/>
</dbReference>
<feature type="region of interest" description="Disordered" evidence="9">
    <location>
        <begin position="58"/>
        <end position="111"/>
    </location>
</feature>
<keyword evidence="13" id="KW-1185">Reference proteome</keyword>
<evidence type="ECO:0000256" key="9">
    <source>
        <dbReference type="SAM" id="MobiDB-lite"/>
    </source>
</evidence>
<evidence type="ECO:0000256" key="7">
    <source>
        <dbReference type="ARBA" id="ARBA00023136"/>
    </source>
</evidence>
<dbReference type="PANTHER" id="PTHR13302:SF8">
    <property type="entry name" value="CONSERVED OLIGOMERIC GOLGI COMPLEX SUBUNIT 3"/>
    <property type="match status" value="1"/>
</dbReference>
<evidence type="ECO:0000256" key="4">
    <source>
        <dbReference type="ARBA" id="ARBA00022448"/>
    </source>
</evidence>
<feature type="domain" description="Conserved oligomeric Golgi complex subunit 3 C-terminal" evidence="11">
    <location>
        <begin position="304"/>
        <end position="656"/>
    </location>
</feature>
<dbReference type="GO" id="GO:0007030">
    <property type="term" value="P:Golgi organization"/>
    <property type="evidence" value="ECO:0007669"/>
    <property type="project" value="TreeGrafter"/>
</dbReference>
<keyword evidence="5" id="KW-0653">Protein transport</keyword>
<dbReference type="GO" id="GO:0006886">
    <property type="term" value="P:intracellular protein transport"/>
    <property type="evidence" value="ECO:0007669"/>
    <property type="project" value="InterPro"/>
</dbReference>
<dbReference type="InterPro" id="IPR007265">
    <property type="entry name" value="COG_su3"/>
</dbReference>
<evidence type="ECO:0000256" key="3">
    <source>
        <dbReference type="ARBA" id="ARBA00020976"/>
    </source>
</evidence>
<dbReference type="Pfam" id="PF04136">
    <property type="entry name" value="COG3_N"/>
    <property type="match status" value="1"/>
</dbReference>
<feature type="compositionally biased region" description="Low complexity" evidence="9">
    <location>
        <begin position="768"/>
        <end position="778"/>
    </location>
</feature>
<proteinExistence type="inferred from homology"/>
<comment type="caution">
    <text evidence="12">The sequence shown here is derived from an EMBL/GenBank/DDBJ whole genome shotgun (WGS) entry which is preliminary data.</text>
</comment>
<evidence type="ECO:0000256" key="8">
    <source>
        <dbReference type="ARBA" id="ARBA00031339"/>
    </source>
</evidence>
<evidence type="ECO:0000256" key="1">
    <source>
        <dbReference type="ARBA" id="ARBA00004395"/>
    </source>
</evidence>
<gene>
    <name evidence="12" type="ORF">P691DRAFT_805193</name>
</gene>
<dbReference type="Pfam" id="PF20671">
    <property type="entry name" value="COG3_C"/>
    <property type="match status" value="1"/>
</dbReference>
<evidence type="ECO:0000313" key="12">
    <source>
        <dbReference type="EMBL" id="KAF9445796.1"/>
    </source>
</evidence>
<dbReference type="PANTHER" id="PTHR13302">
    <property type="entry name" value="CONSERVED OLIGOMERIC GOLGI COMPLEX COMPONENT 3"/>
    <property type="match status" value="1"/>
</dbReference>